<dbReference type="EMBL" id="KV907507">
    <property type="protein sequence ID" value="OOF92551.1"/>
    <property type="molecule type" value="Genomic_DNA"/>
</dbReference>
<dbReference type="VEuPathDB" id="FungiDB:ASPCADRAFT_153229"/>
<gene>
    <name evidence="5" type="ORF">ASPCADRAFT_153229</name>
</gene>
<evidence type="ECO:0000259" key="4">
    <source>
        <dbReference type="Pfam" id="PF05378"/>
    </source>
</evidence>
<reference evidence="6" key="1">
    <citation type="journal article" date="2017" name="Genome Biol.">
        <title>Comparative genomics reveals high biological diversity and specific adaptations in the industrially and medically important fungal genus Aspergillus.</title>
        <authorList>
            <person name="de Vries R.P."/>
            <person name="Riley R."/>
            <person name="Wiebenga A."/>
            <person name="Aguilar-Osorio G."/>
            <person name="Amillis S."/>
            <person name="Uchima C.A."/>
            <person name="Anderluh G."/>
            <person name="Asadollahi M."/>
            <person name="Askin M."/>
            <person name="Barry K."/>
            <person name="Battaglia E."/>
            <person name="Bayram O."/>
            <person name="Benocci T."/>
            <person name="Braus-Stromeyer S.A."/>
            <person name="Caldana C."/>
            <person name="Canovas D."/>
            <person name="Cerqueira G.C."/>
            <person name="Chen F."/>
            <person name="Chen W."/>
            <person name="Choi C."/>
            <person name="Clum A."/>
            <person name="Dos Santos R.A."/>
            <person name="Damasio A.R."/>
            <person name="Diallinas G."/>
            <person name="Emri T."/>
            <person name="Fekete E."/>
            <person name="Flipphi M."/>
            <person name="Freyberg S."/>
            <person name="Gallo A."/>
            <person name="Gournas C."/>
            <person name="Habgood R."/>
            <person name="Hainaut M."/>
            <person name="Harispe M.L."/>
            <person name="Henrissat B."/>
            <person name="Hilden K.S."/>
            <person name="Hope R."/>
            <person name="Hossain A."/>
            <person name="Karabika E."/>
            <person name="Karaffa L."/>
            <person name="Karanyi Z."/>
            <person name="Krasevec N."/>
            <person name="Kuo A."/>
            <person name="Kusch H."/>
            <person name="LaButti K."/>
            <person name="Lagendijk E.L."/>
            <person name="Lapidus A."/>
            <person name="Levasseur A."/>
            <person name="Lindquist E."/>
            <person name="Lipzen A."/>
            <person name="Logrieco A.F."/>
            <person name="MacCabe A."/>
            <person name="Maekelae M.R."/>
            <person name="Malavazi I."/>
            <person name="Melin P."/>
            <person name="Meyer V."/>
            <person name="Mielnichuk N."/>
            <person name="Miskei M."/>
            <person name="Molnar A.P."/>
            <person name="Mule G."/>
            <person name="Ngan C.Y."/>
            <person name="Orejas M."/>
            <person name="Orosz E."/>
            <person name="Ouedraogo J.P."/>
            <person name="Overkamp K.M."/>
            <person name="Park H.-S."/>
            <person name="Perrone G."/>
            <person name="Piumi F."/>
            <person name="Punt P.J."/>
            <person name="Ram A.F."/>
            <person name="Ramon A."/>
            <person name="Rauscher S."/>
            <person name="Record E."/>
            <person name="Riano-Pachon D.M."/>
            <person name="Robert V."/>
            <person name="Roehrig J."/>
            <person name="Ruller R."/>
            <person name="Salamov A."/>
            <person name="Salih N.S."/>
            <person name="Samson R.A."/>
            <person name="Sandor E."/>
            <person name="Sanguinetti M."/>
            <person name="Schuetze T."/>
            <person name="Sepcic K."/>
            <person name="Shelest E."/>
            <person name="Sherlock G."/>
            <person name="Sophianopoulou V."/>
            <person name="Squina F.M."/>
            <person name="Sun H."/>
            <person name="Susca A."/>
            <person name="Todd R.B."/>
            <person name="Tsang A."/>
            <person name="Unkles S.E."/>
            <person name="van de Wiele N."/>
            <person name="van Rossen-Uffink D."/>
            <person name="Oliveira J.V."/>
            <person name="Vesth T.C."/>
            <person name="Visser J."/>
            <person name="Yu J.-H."/>
            <person name="Zhou M."/>
            <person name="Andersen M.R."/>
            <person name="Archer D.B."/>
            <person name="Baker S.E."/>
            <person name="Benoit I."/>
            <person name="Brakhage A.A."/>
            <person name="Braus G.H."/>
            <person name="Fischer R."/>
            <person name="Frisvad J.C."/>
            <person name="Goldman G.H."/>
            <person name="Houbraken J."/>
            <person name="Oakley B."/>
            <person name="Pocsi I."/>
            <person name="Scazzocchio C."/>
            <person name="Seiboth B."/>
            <person name="vanKuyk P.A."/>
            <person name="Wortman J."/>
            <person name="Dyer P.S."/>
            <person name="Grigoriev I.V."/>
        </authorList>
    </citation>
    <scope>NUCLEOTIDE SEQUENCE [LARGE SCALE GENOMIC DNA]</scope>
    <source>
        <strain evidence="6">ITEM 5010</strain>
    </source>
</reference>
<evidence type="ECO:0008006" key="7">
    <source>
        <dbReference type="Google" id="ProtNLM"/>
    </source>
</evidence>
<dbReference type="InterPro" id="IPR045079">
    <property type="entry name" value="Oxoprolinase-like"/>
</dbReference>
<feature type="domain" description="Hydantoinase B/oxoprolinase" evidence="3">
    <location>
        <begin position="742"/>
        <end position="1261"/>
    </location>
</feature>
<feature type="domain" description="Hydantoinase/oxoprolinase N-terminal" evidence="4">
    <location>
        <begin position="11"/>
        <end position="224"/>
    </location>
</feature>
<dbReference type="GO" id="GO:0017168">
    <property type="term" value="F:5-oxoprolinase (ATP-hydrolyzing) activity"/>
    <property type="evidence" value="ECO:0007669"/>
    <property type="project" value="TreeGrafter"/>
</dbReference>
<dbReference type="Pfam" id="PF05378">
    <property type="entry name" value="Hydant_A_N"/>
    <property type="match status" value="1"/>
</dbReference>
<dbReference type="PANTHER" id="PTHR11365:SF26">
    <property type="entry name" value="5-OXOPROLINASE"/>
    <property type="match status" value="1"/>
</dbReference>
<accession>A0A1R3RDJ6</accession>
<comment type="similarity">
    <text evidence="1">Belongs to the oxoprolinase family.</text>
</comment>
<dbReference type="Pfam" id="PF01968">
    <property type="entry name" value="Hydantoinase_A"/>
    <property type="match status" value="1"/>
</dbReference>
<evidence type="ECO:0000256" key="1">
    <source>
        <dbReference type="ARBA" id="ARBA00010403"/>
    </source>
</evidence>
<dbReference type="GO" id="GO:0005829">
    <property type="term" value="C:cytosol"/>
    <property type="evidence" value="ECO:0007669"/>
    <property type="project" value="TreeGrafter"/>
</dbReference>
<dbReference type="Proteomes" id="UP000188318">
    <property type="component" value="Unassembled WGS sequence"/>
</dbReference>
<feature type="domain" description="Hydantoinase A/oxoprolinase" evidence="2">
    <location>
        <begin position="244"/>
        <end position="538"/>
    </location>
</feature>
<dbReference type="InterPro" id="IPR003692">
    <property type="entry name" value="Hydantoinase_B"/>
</dbReference>
<proteinExistence type="inferred from homology"/>
<dbReference type="STRING" id="602072.A0A1R3RDJ6"/>
<protein>
    <recommendedName>
        <fullName evidence="7">5-oxoprolinase</fullName>
    </recommendedName>
</protein>
<evidence type="ECO:0000259" key="2">
    <source>
        <dbReference type="Pfam" id="PF01968"/>
    </source>
</evidence>
<dbReference type="InterPro" id="IPR002821">
    <property type="entry name" value="Hydantoinase_A"/>
</dbReference>
<evidence type="ECO:0000259" key="3">
    <source>
        <dbReference type="Pfam" id="PF02538"/>
    </source>
</evidence>
<organism evidence="5 6">
    <name type="scientific">Aspergillus carbonarius (strain ITEM 5010)</name>
    <dbReference type="NCBI Taxonomy" id="602072"/>
    <lineage>
        <taxon>Eukaryota</taxon>
        <taxon>Fungi</taxon>
        <taxon>Dikarya</taxon>
        <taxon>Ascomycota</taxon>
        <taxon>Pezizomycotina</taxon>
        <taxon>Eurotiomycetes</taxon>
        <taxon>Eurotiomycetidae</taxon>
        <taxon>Eurotiales</taxon>
        <taxon>Aspergillaceae</taxon>
        <taxon>Aspergillus</taxon>
        <taxon>Aspergillus subgen. Circumdati</taxon>
    </lineage>
</organism>
<evidence type="ECO:0000313" key="6">
    <source>
        <dbReference type="Proteomes" id="UP000188318"/>
    </source>
</evidence>
<name>A0A1R3RDJ6_ASPC5</name>
<dbReference type="OMA" id="VANSAMC"/>
<keyword evidence="6" id="KW-1185">Reference proteome</keyword>
<sequence length="1301" mass="140241">MPSVAPRQKLRISIDRGGTFTDCICKVPGKEDIVVKILSVDPKNYDDAPTEAIRRVLEIYYGTSIPRGTGLDTTDIASIRMGTTVATNALLERKGERTALLITAGFRDLLEIGNQSRPFMFDLSIRRPETLYSDVFEVDERVALRNCTDTDLRSLDLSSPQAERQVAGTSGETVQILRSLDLESTELYLRKIYEDGFRSIAVCLMHAYTFPDHELQIRDLAQTIGFENVSLSHVVSQRTKIVPRGNSAVIDGYLTPTIERYLKQFLTSFPDIHNSDTTLEFMQSDGGLVPAHRLSGLHSILSGPAGGVVGYARTCYDEANKAPLIGFDMGGTSTDVSRYDGTLDHIFETTTAGISMQTPQLNINTIAAGGGSILFWRDGLMSVGPESASSDPGPACYRKGGPLTVTDANLALGRLIPEYFPSVFGPNEDEPLDCDIVISKFETLTARINQDTGKSMTWAQVAQGFLDVANSAMCGPIRSLTEARGYDTTKHHLASFGGAGGQHACAIAELLGIRKVLIHKHSSILSAYGIGLADVVQEGQRPCAKAYDAVNLHTILADLEDLSQATKDMLGNDGILNVDVERFLNMRYDGSETTIMIAVDPGHKMLQSFVDAHHQQFGFTPTDRQVFVDSIRVRVVGRGSFEPPSHPSPNISTPVPAKQAADYATPQSTSSVYFDQIGWTDTPVCILNSIPLGTKLQGPALVVDETQTILVGPGSSATSELDKLVLDISNEKGRIVAADTIDPVQLSVFRHRFMSVAEQMGRVLQQVSVSANIKERLDFSCAVFSPDGSLVANAPHVPAMIGSMAFAVRGQIEVWRGKLKAGDVLLSNAPEFGGTHLPDLTVITPVFDARGEDIIFWTASRGHHADIGGILPGSMPPTSKHLNEEGALFESFLLIRDGTLDEAGLARLLCDEPAKHPGSSGTRRYQDNLTDLKAQVAANHCGIRLIHQLIEEYSMDVVQVYMKAIQSSAELAIRSLFKRLARDFHNTELTGTDYMDDGTPIRLKVTLNENDGSAVFDFTGTGPQVYGNWNAPIAITHSAIIFALRCMVDSDIPLNHGCLAPVTIHIPKPSLLNPAPTSAVCAGNVLTSQRIVDVIFRTLRVCAASQGCMNNLSFGTDAFGYYETIAGGSGAGPTWSGTNGVHTNMTNTRITDPESLERRYPVLLRRFCFRAGSGGCGRYKGGDGVIRDVEFRIPMMASILSERRAFRPYGMAGGGDGVSGLNLWVKGGSGTRVSIGGKNSVAISEGDRLVIETPGGGGYGRVDDGDGKAWVGGGDGARVKRGFVPIANGSVEAARSLAEQV</sequence>
<dbReference type="GO" id="GO:0006749">
    <property type="term" value="P:glutathione metabolic process"/>
    <property type="evidence" value="ECO:0007669"/>
    <property type="project" value="TreeGrafter"/>
</dbReference>
<dbReference type="PANTHER" id="PTHR11365">
    <property type="entry name" value="5-OXOPROLINASE RELATED"/>
    <property type="match status" value="1"/>
</dbReference>
<dbReference type="InterPro" id="IPR008040">
    <property type="entry name" value="Hydant_A_N"/>
</dbReference>
<dbReference type="Pfam" id="PF02538">
    <property type="entry name" value="Hydantoinase_B"/>
    <property type="match status" value="1"/>
</dbReference>
<dbReference type="OrthoDB" id="3643at2759"/>
<evidence type="ECO:0000313" key="5">
    <source>
        <dbReference type="EMBL" id="OOF92551.1"/>
    </source>
</evidence>